<accession>X1G6L3</accession>
<dbReference type="Gene3D" id="1.10.220.120">
    <property type="entry name" value="Sigma-70 factor, region 1.1"/>
    <property type="match status" value="1"/>
</dbReference>
<name>X1G6L3_9ZZZZ</name>
<gene>
    <name evidence="2" type="ORF">S03H2_32123</name>
</gene>
<dbReference type="AlphaFoldDB" id="X1G6L3"/>
<evidence type="ECO:0000259" key="1">
    <source>
        <dbReference type="Pfam" id="PF03979"/>
    </source>
</evidence>
<organism evidence="2">
    <name type="scientific">marine sediment metagenome</name>
    <dbReference type="NCBI Taxonomy" id="412755"/>
    <lineage>
        <taxon>unclassified sequences</taxon>
        <taxon>metagenomes</taxon>
        <taxon>ecological metagenomes</taxon>
    </lineage>
</organism>
<sequence>MRKKKIIEELIKEGKEQGYLTYKEIEKYLADDILDLDKVEDYMIF</sequence>
<feature type="domain" description="RNA polymerase sigma factor 70 region 1.1" evidence="1">
    <location>
        <begin position="3"/>
        <end position="43"/>
    </location>
</feature>
<proteinExistence type="predicted"/>
<protein>
    <recommendedName>
        <fullName evidence="1">RNA polymerase sigma factor 70 region 1.1 domain-containing protein</fullName>
    </recommendedName>
</protein>
<dbReference type="GO" id="GO:0016987">
    <property type="term" value="F:sigma factor activity"/>
    <property type="evidence" value="ECO:0007669"/>
    <property type="project" value="InterPro"/>
</dbReference>
<dbReference type="Pfam" id="PF03979">
    <property type="entry name" value="Sigma70_r1_1"/>
    <property type="match status" value="1"/>
</dbReference>
<dbReference type="EMBL" id="BARU01019506">
    <property type="protein sequence ID" value="GAH53541.1"/>
    <property type="molecule type" value="Genomic_DNA"/>
</dbReference>
<dbReference type="InterPro" id="IPR042189">
    <property type="entry name" value="RNA_pol_sigma_70_r1_1_sf"/>
</dbReference>
<dbReference type="GO" id="GO:0003677">
    <property type="term" value="F:DNA binding"/>
    <property type="evidence" value="ECO:0007669"/>
    <property type="project" value="InterPro"/>
</dbReference>
<dbReference type="InterPro" id="IPR007127">
    <property type="entry name" value="RNA_pol_sigma_70_r1_1"/>
</dbReference>
<comment type="caution">
    <text evidence="2">The sequence shown here is derived from an EMBL/GenBank/DDBJ whole genome shotgun (WGS) entry which is preliminary data.</text>
</comment>
<evidence type="ECO:0000313" key="2">
    <source>
        <dbReference type="EMBL" id="GAH53541.1"/>
    </source>
</evidence>
<reference evidence="2" key="1">
    <citation type="journal article" date="2014" name="Front. Microbiol.">
        <title>High frequency of phylogenetically diverse reductive dehalogenase-homologous genes in deep subseafloor sedimentary metagenomes.</title>
        <authorList>
            <person name="Kawai M."/>
            <person name="Futagami T."/>
            <person name="Toyoda A."/>
            <person name="Takaki Y."/>
            <person name="Nishi S."/>
            <person name="Hori S."/>
            <person name="Arai W."/>
            <person name="Tsubouchi T."/>
            <person name="Morono Y."/>
            <person name="Uchiyama I."/>
            <person name="Ito T."/>
            <person name="Fujiyama A."/>
            <person name="Inagaki F."/>
            <person name="Takami H."/>
        </authorList>
    </citation>
    <scope>NUCLEOTIDE SEQUENCE</scope>
    <source>
        <strain evidence="2">Expedition CK06-06</strain>
    </source>
</reference>